<evidence type="ECO:0000256" key="1">
    <source>
        <dbReference type="SAM" id="MobiDB-lite"/>
    </source>
</evidence>
<dbReference type="Proteomes" id="UP000015100">
    <property type="component" value="Unassembled WGS sequence"/>
</dbReference>
<evidence type="ECO:0000256" key="2">
    <source>
        <dbReference type="SAM" id="Phobius"/>
    </source>
</evidence>
<reference evidence="4" key="2">
    <citation type="submission" date="2013-04" db="EMBL/GenBank/DDBJ databases">
        <title>Genomic mechanisms accounting for the adaptation to parasitism in nematode-trapping fungi.</title>
        <authorList>
            <person name="Ahren D.G."/>
        </authorList>
    </citation>
    <scope>NUCLEOTIDE SEQUENCE [LARGE SCALE GENOMIC DNA]</scope>
    <source>
        <strain evidence="4">CBS 200.50</strain>
    </source>
</reference>
<accession>S8BIM7</accession>
<gene>
    <name evidence="3" type="ORF">H072_11404</name>
</gene>
<dbReference type="OrthoDB" id="5326778at2759"/>
<comment type="caution">
    <text evidence="3">The sequence shown here is derived from an EMBL/GenBank/DDBJ whole genome shotgun (WGS) entry which is preliminary data.</text>
</comment>
<feature type="transmembrane region" description="Helical" evidence="2">
    <location>
        <begin position="306"/>
        <end position="327"/>
    </location>
</feature>
<keyword evidence="2" id="KW-0812">Transmembrane</keyword>
<name>S8BIM7_DACHA</name>
<feature type="compositionally biased region" description="Basic and acidic residues" evidence="1">
    <location>
        <begin position="231"/>
        <end position="243"/>
    </location>
</feature>
<feature type="region of interest" description="Disordered" evidence="1">
    <location>
        <begin position="231"/>
        <end position="254"/>
    </location>
</feature>
<dbReference type="OMA" id="AWNILHI"/>
<keyword evidence="2" id="KW-0472">Membrane</keyword>
<reference evidence="3 4" key="1">
    <citation type="journal article" date="2013" name="PLoS Genet.">
        <title>Genomic mechanisms accounting for the adaptation to parasitism in nematode-trapping fungi.</title>
        <authorList>
            <person name="Meerupati T."/>
            <person name="Andersson K.M."/>
            <person name="Friman E."/>
            <person name="Kumar D."/>
            <person name="Tunlid A."/>
            <person name="Ahren D."/>
        </authorList>
    </citation>
    <scope>NUCLEOTIDE SEQUENCE [LARGE SCALE GENOMIC DNA]</scope>
    <source>
        <strain evidence="3 4">CBS 200.50</strain>
    </source>
</reference>
<feature type="transmembrane region" description="Helical" evidence="2">
    <location>
        <begin position="139"/>
        <end position="167"/>
    </location>
</feature>
<evidence type="ECO:0000313" key="4">
    <source>
        <dbReference type="Proteomes" id="UP000015100"/>
    </source>
</evidence>
<protein>
    <submittedName>
        <fullName evidence="3">Uncharacterized protein</fullName>
    </submittedName>
</protein>
<dbReference type="HOGENOM" id="CLU_823803_0_0_1"/>
<feature type="transmembrane region" description="Helical" evidence="2">
    <location>
        <begin position="30"/>
        <end position="50"/>
    </location>
</feature>
<proteinExistence type="predicted"/>
<evidence type="ECO:0000313" key="3">
    <source>
        <dbReference type="EMBL" id="EPS35112.1"/>
    </source>
</evidence>
<feature type="compositionally biased region" description="Acidic residues" evidence="1">
    <location>
        <begin position="244"/>
        <end position="254"/>
    </location>
</feature>
<feature type="transmembrane region" description="Helical" evidence="2">
    <location>
        <begin position="195"/>
        <end position="212"/>
    </location>
</feature>
<feature type="transmembrane region" description="Helical" evidence="2">
    <location>
        <begin position="264"/>
        <end position="286"/>
    </location>
</feature>
<organism evidence="3 4">
    <name type="scientific">Dactylellina haptotyla (strain CBS 200.50)</name>
    <name type="common">Nematode-trapping fungus</name>
    <name type="synonym">Monacrosporium haptotylum</name>
    <dbReference type="NCBI Taxonomy" id="1284197"/>
    <lineage>
        <taxon>Eukaryota</taxon>
        <taxon>Fungi</taxon>
        <taxon>Dikarya</taxon>
        <taxon>Ascomycota</taxon>
        <taxon>Pezizomycotina</taxon>
        <taxon>Orbiliomycetes</taxon>
        <taxon>Orbiliales</taxon>
        <taxon>Orbiliaceae</taxon>
        <taxon>Dactylellina</taxon>
    </lineage>
</organism>
<keyword evidence="4" id="KW-1185">Reference proteome</keyword>
<dbReference type="AlphaFoldDB" id="S8BIM7"/>
<dbReference type="EMBL" id="AQGS01001233">
    <property type="protein sequence ID" value="EPS35112.1"/>
    <property type="molecule type" value="Genomic_DNA"/>
</dbReference>
<sequence length="344" mass="37668">MLETLFISAALSVETRGALATPLSVLCFLFFYLSLGTFFLASVETILGIVKKDDQSAGWWRRSRLVALTYAQMYLSQHFLRTLTSGKTGVDLPEKTFWMASQTIAAGVVLFSSVGTQATAERLLIGKCYNFEKPQAAQVILTAVVSFNTFLLGGPLAAFLAAITLLVGLDWKILGLMFEGIATWKVSQGNIRAEFAWNILHIALAIGLMRAVHNLDNQEGLIALPTDEEKALPAEESEIKSDEGADNENTDQSEDSISLPAGRLFLMFTILIVLASAIIMTVFFGLEKLFFPEIHASRDDLNAEALVLSHMFTMEAVGILLVSILTVREICGNSMIKQIIDCLC</sequence>
<keyword evidence="2" id="KW-1133">Transmembrane helix</keyword>